<dbReference type="PANTHER" id="PTHR43701:SF2">
    <property type="entry name" value="MEMBRANE TRANSPORTER PROTEIN YJNA-RELATED"/>
    <property type="match status" value="1"/>
</dbReference>
<keyword evidence="3 5" id="KW-1133">Transmembrane helix</keyword>
<evidence type="ECO:0000313" key="7">
    <source>
        <dbReference type="Proteomes" id="UP000319836"/>
    </source>
</evidence>
<keyword evidence="4 5" id="KW-0472">Membrane</keyword>
<comment type="subcellular location">
    <subcellularLocation>
        <location evidence="5">Cell membrane</location>
        <topology evidence="5">Multi-pass membrane protein</topology>
    </subcellularLocation>
    <subcellularLocation>
        <location evidence="1">Membrane</location>
        <topology evidence="1">Multi-pass membrane protein</topology>
    </subcellularLocation>
</comment>
<dbReference type="InterPro" id="IPR002781">
    <property type="entry name" value="TM_pro_TauE-like"/>
</dbReference>
<name>A0A538U761_UNCEI</name>
<evidence type="ECO:0000256" key="2">
    <source>
        <dbReference type="ARBA" id="ARBA00022692"/>
    </source>
</evidence>
<gene>
    <name evidence="6" type="ORF">E6K80_04690</name>
</gene>
<dbReference type="EMBL" id="VBPA01000105">
    <property type="protein sequence ID" value="TMQ71735.1"/>
    <property type="molecule type" value="Genomic_DNA"/>
</dbReference>
<evidence type="ECO:0000256" key="5">
    <source>
        <dbReference type="RuleBase" id="RU363041"/>
    </source>
</evidence>
<dbReference type="AlphaFoldDB" id="A0A538U761"/>
<proteinExistence type="inferred from homology"/>
<reference evidence="6 7" key="1">
    <citation type="journal article" date="2019" name="Nat. Microbiol.">
        <title>Mediterranean grassland soil C-N compound turnover is dependent on rainfall and depth, and is mediated by genomically divergent microorganisms.</title>
        <authorList>
            <person name="Diamond S."/>
            <person name="Andeer P.F."/>
            <person name="Li Z."/>
            <person name="Crits-Christoph A."/>
            <person name="Burstein D."/>
            <person name="Anantharaman K."/>
            <person name="Lane K.R."/>
            <person name="Thomas B.C."/>
            <person name="Pan C."/>
            <person name="Northen T.R."/>
            <person name="Banfield J.F."/>
        </authorList>
    </citation>
    <scope>NUCLEOTIDE SEQUENCE [LARGE SCALE GENOMIC DNA]</scope>
    <source>
        <strain evidence="6">WS_10</strain>
    </source>
</reference>
<feature type="transmembrane region" description="Helical" evidence="5">
    <location>
        <begin position="48"/>
        <end position="67"/>
    </location>
</feature>
<dbReference type="InterPro" id="IPR051598">
    <property type="entry name" value="TSUP/Inactive_protease-like"/>
</dbReference>
<evidence type="ECO:0000256" key="3">
    <source>
        <dbReference type="ARBA" id="ARBA00022989"/>
    </source>
</evidence>
<feature type="transmembrane region" description="Helical" evidence="5">
    <location>
        <begin position="201"/>
        <end position="220"/>
    </location>
</feature>
<dbReference type="GO" id="GO:0005886">
    <property type="term" value="C:plasma membrane"/>
    <property type="evidence" value="ECO:0007669"/>
    <property type="project" value="UniProtKB-SubCell"/>
</dbReference>
<feature type="transmembrane region" description="Helical" evidence="5">
    <location>
        <begin position="226"/>
        <end position="249"/>
    </location>
</feature>
<dbReference type="PANTHER" id="PTHR43701">
    <property type="entry name" value="MEMBRANE TRANSPORTER PROTEIN MJ0441-RELATED"/>
    <property type="match status" value="1"/>
</dbReference>
<dbReference type="Proteomes" id="UP000319836">
    <property type="component" value="Unassembled WGS sequence"/>
</dbReference>
<sequence length="258" mass="26507">MRASDRVQGLIGGALAGLASGLFGVGGGLLLVPILTRRFHCSQHQAHGTSLAVIGLTALAGVVVYAWNGHVQWTTAAGVALASAVTARFGARLATRLSSIGLARAFALFLVAVAIRLLLKTPNPSPVSFHHGWLGFGIDLALGSAVGILAGFMGVGGGILAVPVFTLALGMTQQAAQGTSLAVIMVSGPAGTFEHARHGNVVWNLVPALALGSLVGAPLSSWAAQLIPQVVLVRSFAVFLIVNAVLTWLRPPIRRREA</sequence>
<dbReference type="Pfam" id="PF01925">
    <property type="entry name" value="TauE"/>
    <property type="match status" value="2"/>
</dbReference>
<feature type="transmembrane region" description="Helical" evidence="5">
    <location>
        <begin position="140"/>
        <end position="169"/>
    </location>
</feature>
<keyword evidence="2 5" id="KW-0812">Transmembrane</keyword>
<evidence type="ECO:0000313" key="6">
    <source>
        <dbReference type="EMBL" id="TMQ71735.1"/>
    </source>
</evidence>
<protein>
    <recommendedName>
        <fullName evidence="5">Probable membrane transporter protein</fullName>
    </recommendedName>
</protein>
<feature type="transmembrane region" description="Helical" evidence="5">
    <location>
        <begin position="12"/>
        <end position="36"/>
    </location>
</feature>
<feature type="transmembrane region" description="Helical" evidence="5">
    <location>
        <begin position="102"/>
        <end position="120"/>
    </location>
</feature>
<evidence type="ECO:0000256" key="1">
    <source>
        <dbReference type="ARBA" id="ARBA00004141"/>
    </source>
</evidence>
<accession>A0A538U761</accession>
<comment type="caution">
    <text evidence="6">The sequence shown here is derived from an EMBL/GenBank/DDBJ whole genome shotgun (WGS) entry which is preliminary data.</text>
</comment>
<organism evidence="6 7">
    <name type="scientific">Eiseniibacteriota bacterium</name>
    <dbReference type="NCBI Taxonomy" id="2212470"/>
    <lineage>
        <taxon>Bacteria</taxon>
        <taxon>Candidatus Eiseniibacteriota</taxon>
    </lineage>
</organism>
<evidence type="ECO:0000256" key="4">
    <source>
        <dbReference type="ARBA" id="ARBA00023136"/>
    </source>
</evidence>
<feature type="transmembrane region" description="Helical" evidence="5">
    <location>
        <begin position="73"/>
        <end position="90"/>
    </location>
</feature>
<keyword evidence="5" id="KW-1003">Cell membrane</keyword>
<comment type="similarity">
    <text evidence="5">Belongs to the 4-toluene sulfonate uptake permease (TSUP) (TC 2.A.102) family.</text>
</comment>